<gene>
    <name evidence="1" type="ORF">IV43_GL001163</name>
</gene>
<organism evidence="1 2">
    <name type="scientific">Ligilactobacillus acidipiscis</name>
    <dbReference type="NCBI Taxonomy" id="89059"/>
    <lineage>
        <taxon>Bacteria</taxon>
        <taxon>Bacillati</taxon>
        <taxon>Bacillota</taxon>
        <taxon>Bacilli</taxon>
        <taxon>Lactobacillales</taxon>
        <taxon>Lactobacillaceae</taxon>
        <taxon>Ligilactobacillus</taxon>
    </lineage>
</organism>
<comment type="caution">
    <text evidence="1">The sequence shown here is derived from an EMBL/GenBank/DDBJ whole genome shotgun (WGS) entry which is preliminary data.</text>
</comment>
<accession>A0A0R2KJL7</accession>
<dbReference type="AlphaFoldDB" id="A0A0R2KJL7"/>
<evidence type="ECO:0000313" key="1">
    <source>
        <dbReference type="EMBL" id="KRN88022.1"/>
    </source>
</evidence>
<evidence type="ECO:0000313" key="2">
    <source>
        <dbReference type="Proteomes" id="UP000051491"/>
    </source>
</evidence>
<reference evidence="1 2" key="1">
    <citation type="journal article" date="2015" name="Genome Announc.">
        <title>Expanding the biotechnology potential of lactobacilli through comparative genomics of 213 strains and associated genera.</title>
        <authorList>
            <person name="Sun Z."/>
            <person name="Harris H.M."/>
            <person name="McCann A."/>
            <person name="Guo C."/>
            <person name="Argimon S."/>
            <person name="Zhang W."/>
            <person name="Yang X."/>
            <person name="Jeffery I.B."/>
            <person name="Cooney J.C."/>
            <person name="Kagawa T.F."/>
            <person name="Liu W."/>
            <person name="Song Y."/>
            <person name="Salvetti E."/>
            <person name="Wrobel A."/>
            <person name="Rasinkangas P."/>
            <person name="Parkhill J."/>
            <person name="Rea M.C."/>
            <person name="O'Sullivan O."/>
            <person name="Ritari J."/>
            <person name="Douillard F.P."/>
            <person name="Paul Ross R."/>
            <person name="Yang R."/>
            <person name="Briner A.E."/>
            <person name="Felis G.E."/>
            <person name="de Vos W.M."/>
            <person name="Barrangou R."/>
            <person name="Klaenhammer T.R."/>
            <person name="Caufield P.W."/>
            <person name="Cui Y."/>
            <person name="Zhang H."/>
            <person name="O'Toole P.W."/>
        </authorList>
    </citation>
    <scope>NUCLEOTIDE SEQUENCE [LARGE SCALE GENOMIC DNA]</scope>
    <source>
        <strain evidence="1 2">DSM 15353</strain>
    </source>
</reference>
<dbReference type="Proteomes" id="UP000051491">
    <property type="component" value="Unassembled WGS sequence"/>
</dbReference>
<dbReference type="PATRIC" id="fig|89059.3.peg.1260"/>
<proteinExistence type="predicted"/>
<protein>
    <submittedName>
        <fullName evidence="1">Uncharacterized protein</fullName>
    </submittedName>
</protein>
<dbReference type="EMBL" id="JQBK01000003">
    <property type="protein sequence ID" value="KRN88022.1"/>
    <property type="molecule type" value="Genomic_DNA"/>
</dbReference>
<name>A0A0R2KJL7_9LACO</name>
<sequence>MAFVVLLTHYSLIKNKPDLRDENVESDIGLGNLLLKIKAYYLQKYGVKDIPDEKEIKLAAQKYNRKDIITFNNEIERIQNNGSFELVGGIYVKIAKIPEKPAQLAQRMLLLKKLCDLVEDSERIEPYQKASVTWEGYSIDTFTQGKGKWPENFLGLQENYGPEYVRHLKYVVEDRNELFQIFREADIDRVKKIFTEIIFPEPNPSYINSLIDQINAITKDGNDIASNVRTDIASQLNTLLEGGYKSIIEFETSLENLLIKSEVIEKEFTDVKNMKENKKAIENFQLDVDSKSKKEHAKNFYIHLTNKKI</sequence>